<evidence type="ECO:0000256" key="5">
    <source>
        <dbReference type="ARBA" id="ARBA00024227"/>
    </source>
</evidence>
<dbReference type="CDD" id="cd16442">
    <property type="entry name" value="BPL"/>
    <property type="match status" value="1"/>
</dbReference>
<dbReference type="PANTHER" id="PTHR12835">
    <property type="entry name" value="BIOTIN PROTEIN LIGASE"/>
    <property type="match status" value="1"/>
</dbReference>
<evidence type="ECO:0000313" key="7">
    <source>
        <dbReference type="EMBL" id="XAN06896.1"/>
    </source>
</evidence>
<gene>
    <name evidence="7" type="ORF">AADG42_06120</name>
</gene>
<accession>A0ABZ3FLH7</accession>
<dbReference type="InterPro" id="IPR003142">
    <property type="entry name" value="BPL_C"/>
</dbReference>
<dbReference type="Gene3D" id="3.30.930.10">
    <property type="entry name" value="Bira Bifunctional Protein, Domain 2"/>
    <property type="match status" value="1"/>
</dbReference>
<dbReference type="Proteomes" id="UP001442841">
    <property type="component" value="Chromosome"/>
</dbReference>
<evidence type="ECO:0000256" key="3">
    <source>
        <dbReference type="ARBA" id="ARBA00022840"/>
    </source>
</evidence>
<sequence length="271" mass="28702">MSFTPAPDAVALTDALVRPGSPWTAVSVVTESASTNADLVAAARRGAEPGQILMTDNQTAGRGRLDRSWTTPPGVSVACSVLLRPDGVPAERWPWLSLMTGVGLVDGIRAVCDVPVRLKWPNDVLVGDRKLCGLLAERVETSAGPAVVLGFGINVSMDAEELPVDTAISLRLEGAEVSKTELMIEVLRALAGAYRLWRDAPAELAQRYAERCRTIGLDVRIQLGSDQHVEGRALGIDPAGGLIVRTPSGERTFSAGDVVHLRPAAPSSMSH</sequence>
<dbReference type="InterPro" id="IPR004408">
    <property type="entry name" value="Biotin_CoA_COase_ligase"/>
</dbReference>
<feature type="domain" description="BPL/LPL catalytic" evidence="6">
    <location>
        <begin position="25"/>
        <end position="198"/>
    </location>
</feature>
<dbReference type="NCBIfam" id="TIGR00121">
    <property type="entry name" value="birA_ligase"/>
    <property type="match status" value="1"/>
</dbReference>
<dbReference type="Gene3D" id="2.30.30.100">
    <property type="match status" value="1"/>
</dbReference>
<dbReference type="Pfam" id="PF03099">
    <property type="entry name" value="BPL_LplA_LipB"/>
    <property type="match status" value="1"/>
</dbReference>
<organism evidence="7 8">
    <name type="scientific">Ammonicoccus fulvus</name>
    <dbReference type="NCBI Taxonomy" id="3138240"/>
    <lineage>
        <taxon>Bacteria</taxon>
        <taxon>Bacillati</taxon>
        <taxon>Actinomycetota</taxon>
        <taxon>Actinomycetes</taxon>
        <taxon>Propionibacteriales</taxon>
        <taxon>Propionibacteriaceae</taxon>
        <taxon>Ammonicoccus</taxon>
    </lineage>
</organism>
<dbReference type="Pfam" id="PF02237">
    <property type="entry name" value="BPL_C"/>
    <property type="match status" value="1"/>
</dbReference>
<keyword evidence="2" id="KW-0547">Nucleotide-binding</keyword>
<protein>
    <recommendedName>
        <fullName evidence="5">biotin--[biotin carboxyl-carrier protein] ligase</fullName>
        <ecNumber evidence="5">6.3.4.15</ecNumber>
    </recommendedName>
</protein>
<dbReference type="InterPro" id="IPR004143">
    <property type="entry name" value="BPL_LPL_catalytic"/>
</dbReference>
<name>A0ABZ3FLH7_9ACTN</name>
<dbReference type="PANTHER" id="PTHR12835:SF5">
    <property type="entry name" value="BIOTIN--PROTEIN LIGASE"/>
    <property type="match status" value="1"/>
</dbReference>
<keyword evidence="4" id="KW-0092">Biotin</keyword>
<evidence type="ECO:0000256" key="1">
    <source>
        <dbReference type="ARBA" id="ARBA00022598"/>
    </source>
</evidence>
<evidence type="ECO:0000256" key="4">
    <source>
        <dbReference type="ARBA" id="ARBA00023267"/>
    </source>
</evidence>
<keyword evidence="3" id="KW-0067">ATP-binding</keyword>
<reference evidence="7 8" key="1">
    <citation type="submission" date="2024-04" db="EMBL/GenBank/DDBJ databases">
        <title>Isolation of an actinomycete strain from pig manure.</title>
        <authorList>
            <person name="Gong T."/>
            <person name="Yu Z."/>
            <person name="An M."/>
            <person name="Wei C."/>
            <person name="Yang W."/>
            <person name="Liu L."/>
        </authorList>
    </citation>
    <scope>NUCLEOTIDE SEQUENCE [LARGE SCALE GENOMIC DNA]</scope>
    <source>
        <strain evidence="7 8">ZF39</strain>
    </source>
</reference>
<dbReference type="SUPFAM" id="SSF50037">
    <property type="entry name" value="C-terminal domain of transcriptional repressors"/>
    <property type="match status" value="1"/>
</dbReference>
<dbReference type="EMBL" id="CP154795">
    <property type="protein sequence ID" value="XAN06896.1"/>
    <property type="molecule type" value="Genomic_DNA"/>
</dbReference>
<dbReference type="RefSeq" id="WP_425308336.1">
    <property type="nucleotide sequence ID" value="NZ_CP154795.1"/>
</dbReference>
<evidence type="ECO:0000259" key="6">
    <source>
        <dbReference type="PROSITE" id="PS51733"/>
    </source>
</evidence>
<dbReference type="PROSITE" id="PS51733">
    <property type="entry name" value="BPL_LPL_CATALYTIC"/>
    <property type="match status" value="1"/>
</dbReference>
<dbReference type="InterPro" id="IPR045864">
    <property type="entry name" value="aa-tRNA-synth_II/BPL/LPL"/>
</dbReference>
<dbReference type="InterPro" id="IPR008988">
    <property type="entry name" value="Transcriptional_repressor_C"/>
</dbReference>
<keyword evidence="8" id="KW-1185">Reference proteome</keyword>
<dbReference type="EC" id="6.3.4.15" evidence="5"/>
<keyword evidence="1 7" id="KW-0436">Ligase</keyword>
<proteinExistence type="predicted"/>
<evidence type="ECO:0000256" key="2">
    <source>
        <dbReference type="ARBA" id="ARBA00022741"/>
    </source>
</evidence>
<dbReference type="GO" id="GO:0004077">
    <property type="term" value="F:biotin--[biotin carboxyl-carrier protein] ligase activity"/>
    <property type="evidence" value="ECO:0007669"/>
    <property type="project" value="UniProtKB-EC"/>
</dbReference>
<evidence type="ECO:0000313" key="8">
    <source>
        <dbReference type="Proteomes" id="UP001442841"/>
    </source>
</evidence>
<dbReference type="SUPFAM" id="SSF55681">
    <property type="entry name" value="Class II aaRS and biotin synthetases"/>
    <property type="match status" value="1"/>
</dbReference>